<dbReference type="FunFam" id="3.80.10.10:FF:001164">
    <property type="entry name" value="GH01279p"/>
    <property type="match status" value="1"/>
</dbReference>
<feature type="transmembrane region" description="Helical" evidence="4">
    <location>
        <begin position="772"/>
        <end position="796"/>
    </location>
</feature>
<evidence type="ECO:0000256" key="2">
    <source>
        <dbReference type="ARBA" id="ARBA00022737"/>
    </source>
</evidence>
<evidence type="ECO:0000313" key="6">
    <source>
        <dbReference type="Proteomes" id="UP000504635"/>
    </source>
</evidence>
<feature type="region of interest" description="Disordered" evidence="3">
    <location>
        <begin position="660"/>
        <end position="706"/>
    </location>
</feature>
<gene>
    <name evidence="7" type="primary">LOC115878284</name>
</gene>
<keyword evidence="4" id="KW-1133">Transmembrane helix</keyword>
<dbReference type="Gene3D" id="3.80.10.10">
    <property type="entry name" value="Ribonuclease Inhibitor"/>
    <property type="match status" value="5"/>
</dbReference>
<keyword evidence="4" id="KW-0812">Transmembrane</keyword>
<evidence type="ECO:0000256" key="5">
    <source>
        <dbReference type="SAM" id="SignalP"/>
    </source>
</evidence>
<dbReference type="Pfam" id="PF13855">
    <property type="entry name" value="LRR_8"/>
    <property type="match status" value="3"/>
</dbReference>
<feature type="compositionally biased region" description="Polar residues" evidence="3">
    <location>
        <begin position="667"/>
        <end position="698"/>
    </location>
</feature>
<dbReference type="KEGG" id="soy:115878284"/>
<dbReference type="PRINTS" id="PR00019">
    <property type="entry name" value="LEURICHRPT"/>
</dbReference>
<dbReference type="InterPro" id="IPR032675">
    <property type="entry name" value="LRR_dom_sf"/>
</dbReference>
<feature type="chain" id="PRO_5027026096" evidence="5">
    <location>
        <begin position="17"/>
        <end position="826"/>
    </location>
</feature>
<name>A0A6J2XGS3_SITOR</name>
<keyword evidence="4" id="KW-0472">Membrane</keyword>
<keyword evidence="1" id="KW-0433">Leucine-rich repeat</keyword>
<dbReference type="OrthoDB" id="28057at2759"/>
<dbReference type="SMART" id="SM00369">
    <property type="entry name" value="LRR_TYP"/>
    <property type="match status" value="10"/>
</dbReference>
<evidence type="ECO:0000256" key="4">
    <source>
        <dbReference type="SAM" id="Phobius"/>
    </source>
</evidence>
<dbReference type="PANTHER" id="PTHR24366:SF171">
    <property type="entry name" value="LEUCINE RICH REPEAT NEURONAL 4"/>
    <property type="match status" value="1"/>
</dbReference>
<accession>A0A6J2XGS3</accession>
<proteinExistence type="predicted"/>
<dbReference type="PANTHER" id="PTHR24366">
    <property type="entry name" value="IG(IMMUNOGLOBULIN) AND LRR(LEUCINE RICH REPEAT) DOMAINS"/>
    <property type="match status" value="1"/>
</dbReference>
<organism evidence="6 7">
    <name type="scientific">Sitophilus oryzae</name>
    <name type="common">Rice weevil</name>
    <name type="synonym">Curculio oryzae</name>
    <dbReference type="NCBI Taxonomy" id="7048"/>
    <lineage>
        <taxon>Eukaryota</taxon>
        <taxon>Metazoa</taxon>
        <taxon>Ecdysozoa</taxon>
        <taxon>Arthropoda</taxon>
        <taxon>Hexapoda</taxon>
        <taxon>Insecta</taxon>
        <taxon>Pterygota</taxon>
        <taxon>Neoptera</taxon>
        <taxon>Endopterygota</taxon>
        <taxon>Coleoptera</taxon>
        <taxon>Polyphaga</taxon>
        <taxon>Cucujiformia</taxon>
        <taxon>Curculionidae</taxon>
        <taxon>Dryophthorinae</taxon>
        <taxon>Sitophilus</taxon>
    </lineage>
</organism>
<protein>
    <submittedName>
        <fullName evidence="7">Protein artichoke-like</fullName>
    </submittedName>
</protein>
<dbReference type="RefSeq" id="XP_030750598.1">
    <property type="nucleotide sequence ID" value="XM_030894738.1"/>
</dbReference>
<dbReference type="Proteomes" id="UP000504635">
    <property type="component" value="Unplaced"/>
</dbReference>
<keyword evidence="5" id="KW-0732">Signal</keyword>
<dbReference type="AlphaFoldDB" id="A0A6J2XGS3"/>
<dbReference type="SMART" id="SM00365">
    <property type="entry name" value="LRR_SD22"/>
    <property type="match status" value="7"/>
</dbReference>
<dbReference type="InterPro" id="IPR001611">
    <property type="entry name" value="Leu-rich_rpt"/>
</dbReference>
<dbReference type="SUPFAM" id="SSF52058">
    <property type="entry name" value="L domain-like"/>
    <property type="match status" value="2"/>
</dbReference>
<reference evidence="7" key="1">
    <citation type="submission" date="2025-08" db="UniProtKB">
        <authorList>
            <consortium name="RefSeq"/>
        </authorList>
    </citation>
    <scope>IDENTIFICATION</scope>
    <source>
        <tissue evidence="7">Gonads</tissue>
    </source>
</reference>
<evidence type="ECO:0000256" key="1">
    <source>
        <dbReference type="ARBA" id="ARBA00022614"/>
    </source>
</evidence>
<keyword evidence="6" id="KW-1185">Reference proteome</keyword>
<evidence type="ECO:0000313" key="7">
    <source>
        <dbReference type="RefSeq" id="XP_030750598.1"/>
    </source>
</evidence>
<dbReference type="InParanoid" id="A0A6J2XGS3"/>
<feature type="signal peptide" evidence="5">
    <location>
        <begin position="1"/>
        <end position="16"/>
    </location>
</feature>
<feature type="region of interest" description="Disordered" evidence="3">
    <location>
        <begin position="589"/>
        <end position="613"/>
    </location>
</feature>
<dbReference type="InterPro" id="IPR003591">
    <property type="entry name" value="Leu-rich_rpt_typical-subtyp"/>
</dbReference>
<dbReference type="GeneID" id="115878284"/>
<dbReference type="PROSITE" id="PS51450">
    <property type="entry name" value="LRR"/>
    <property type="match status" value="6"/>
</dbReference>
<sequence>MLQLLILLLMFMVTLGTTCPTMCTCRHYPRKTMPKSYLYYTVVKCQMIDANTTLDNSTRVLELSNLDEEGLNTLVQIMTESDLPYLNNLVLSTSVLDDFKDYFDVIGEQINYLSLTYNNLTSIPELSKNLSNLISLDLSNNKIESISLGASLRTLPNLEVLNLSANCLTQIRTESFKQVTNLKRLDLSRNNLSSLENGTFDTLGSLQHLNLSYNKIEVLSEESFSRLGLLQQLDVSWNMLTCVAPGSLQLPSLTRLLLAGNPGLGKSREVLVGVGGKLQSVDASKTGLKQVPAALTHSIRTLNLADNVIKSVNCGELDSYPLLQLLDFTSNNLVSIEEDALGRLESLSILYLTDNKIQEVPKSLPEDLTVLHIKFNRVEKIHKDDFEGMTKLEVLLVSDNKITVIEEGALRHLSSLATLDLSRNPITTLHPGSLSGPPALQVLRLAGIEAVSPAEDTSFPLTSPDHLITLDLSESPGLARQLLADNAALAASREVQELNLSGADLEFIRSDLLHFLTQLRVIHLRGNSLNCSELQWLAAWMRRQDEIEYRDVVCANPPDLWGIRILDLQITETVQMNDSKMSLLVTGMKSRNEDKSPKDNNANETGVKRERISKNITVESTKNKFNLDGLNRRNSSTPVELINEENSVIKDVITTTEFSQVKPDESGINQGGNEAISDTGSTEQSTNDRNYAENSPTKNSDEAAAARNKARASLNLILTPDILNNNPGSVAKSVNNDGTSSIDTNITESTSQWNGSSVEMSMYTNSERQARFLHPGMLILAAGILCGAATLTMLAARFNSRKKRDNENLFREDIEVASLPSVSELW</sequence>
<evidence type="ECO:0000256" key="3">
    <source>
        <dbReference type="SAM" id="MobiDB-lite"/>
    </source>
</evidence>
<keyword evidence="2" id="KW-0677">Repeat</keyword>